<dbReference type="Gene3D" id="1.10.10.10">
    <property type="entry name" value="Winged helix-like DNA-binding domain superfamily/Winged helix DNA-binding domain"/>
    <property type="match status" value="1"/>
</dbReference>
<dbReference type="Gene3D" id="1.20.120.530">
    <property type="entry name" value="GntR ligand-binding domain-like"/>
    <property type="match status" value="1"/>
</dbReference>
<proteinExistence type="predicted"/>
<dbReference type="OrthoDB" id="8155773at2"/>
<dbReference type="InterPro" id="IPR000524">
    <property type="entry name" value="Tscrpt_reg_HTH_GntR"/>
</dbReference>
<sequence length="227" mass="25220">MEEFTSTDLRISQPPKTLRAIVTGKMRDAILSGYFKPGERLVERTLCDQLGVSRTVVRETLRYLEAEGLIEFRNNRGPVVARLDWPQARQIYRIRQLLEADAAADCARVADDTIKAALRSALSALEAAYESTSQNTLFEASLEFYHCIFSAAGHDVAWDVVNRLNGRISRLRGMTLSTADRHRSGFARMKAICEAITANDPAAAAAAVREHLDEASEIARHQLEANS</sequence>
<comment type="caution">
    <text evidence="5">The sequence shown here is derived from an EMBL/GenBank/DDBJ whole genome shotgun (WGS) entry which is preliminary data.</text>
</comment>
<dbReference type="STRING" id="1105367.CG50_01005"/>
<dbReference type="GO" id="GO:0003700">
    <property type="term" value="F:DNA-binding transcription factor activity"/>
    <property type="evidence" value="ECO:0007669"/>
    <property type="project" value="InterPro"/>
</dbReference>
<dbReference type="EMBL" id="JFZB01000012">
    <property type="protein sequence ID" value="KFI26872.1"/>
    <property type="molecule type" value="Genomic_DNA"/>
</dbReference>
<dbReference type="InterPro" id="IPR008920">
    <property type="entry name" value="TF_FadR/GntR_C"/>
</dbReference>
<dbReference type="SUPFAM" id="SSF48008">
    <property type="entry name" value="GntR ligand-binding domain-like"/>
    <property type="match status" value="1"/>
</dbReference>
<name>A0A086XXX2_9RHOB</name>
<dbReference type="InterPro" id="IPR011711">
    <property type="entry name" value="GntR_C"/>
</dbReference>
<dbReference type="SMART" id="SM00345">
    <property type="entry name" value="HTH_GNTR"/>
    <property type="match status" value="1"/>
</dbReference>
<keyword evidence="1" id="KW-0805">Transcription regulation</keyword>
<reference evidence="5 6" key="1">
    <citation type="submission" date="2014-03" db="EMBL/GenBank/DDBJ databases">
        <title>Genome of Paenirhodobacter enshiensis DW2-9.</title>
        <authorList>
            <person name="Wang D."/>
            <person name="Wang G."/>
        </authorList>
    </citation>
    <scope>NUCLEOTIDE SEQUENCE [LARGE SCALE GENOMIC DNA]</scope>
    <source>
        <strain evidence="5 6">DW2-9</strain>
    </source>
</reference>
<protein>
    <submittedName>
        <fullName evidence="5">GntR family transcriptional regulator</fullName>
    </submittedName>
</protein>
<keyword evidence="6" id="KW-1185">Reference proteome</keyword>
<accession>A0A086XXX2</accession>
<evidence type="ECO:0000313" key="5">
    <source>
        <dbReference type="EMBL" id="KFI26872.1"/>
    </source>
</evidence>
<evidence type="ECO:0000256" key="3">
    <source>
        <dbReference type="ARBA" id="ARBA00023163"/>
    </source>
</evidence>
<dbReference type="GO" id="GO:0003677">
    <property type="term" value="F:DNA binding"/>
    <property type="evidence" value="ECO:0007669"/>
    <property type="project" value="UniProtKB-KW"/>
</dbReference>
<dbReference type="Pfam" id="PF07729">
    <property type="entry name" value="FCD"/>
    <property type="match status" value="1"/>
</dbReference>
<dbReference type="SMART" id="SM00895">
    <property type="entry name" value="FCD"/>
    <property type="match status" value="1"/>
</dbReference>
<keyword evidence="2" id="KW-0238">DNA-binding</keyword>
<dbReference type="InterPro" id="IPR036390">
    <property type="entry name" value="WH_DNA-bd_sf"/>
</dbReference>
<dbReference type="SUPFAM" id="SSF46785">
    <property type="entry name" value="Winged helix' DNA-binding domain"/>
    <property type="match status" value="1"/>
</dbReference>
<dbReference type="Pfam" id="PF00392">
    <property type="entry name" value="GntR"/>
    <property type="match status" value="1"/>
</dbReference>
<dbReference type="PANTHER" id="PTHR43537">
    <property type="entry name" value="TRANSCRIPTIONAL REGULATOR, GNTR FAMILY"/>
    <property type="match status" value="1"/>
</dbReference>
<evidence type="ECO:0000259" key="4">
    <source>
        <dbReference type="PROSITE" id="PS50949"/>
    </source>
</evidence>
<dbReference type="PANTHER" id="PTHR43537:SF24">
    <property type="entry name" value="GLUCONATE OPERON TRANSCRIPTIONAL REPRESSOR"/>
    <property type="match status" value="1"/>
</dbReference>
<dbReference type="PROSITE" id="PS50949">
    <property type="entry name" value="HTH_GNTR"/>
    <property type="match status" value="1"/>
</dbReference>
<dbReference type="InterPro" id="IPR036388">
    <property type="entry name" value="WH-like_DNA-bd_sf"/>
</dbReference>
<organism evidence="5 6">
    <name type="scientific">Paenirhodobacter enshiensis</name>
    <dbReference type="NCBI Taxonomy" id="1105367"/>
    <lineage>
        <taxon>Bacteria</taxon>
        <taxon>Pseudomonadati</taxon>
        <taxon>Pseudomonadota</taxon>
        <taxon>Alphaproteobacteria</taxon>
        <taxon>Rhodobacterales</taxon>
        <taxon>Rhodobacter group</taxon>
        <taxon>Paenirhodobacter</taxon>
    </lineage>
</organism>
<dbReference type="Proteomes" id="UP000028824">
    <property type="component" value="Unassembled WGS sequence"/>
</dbReference>
<keyword evidence="3" id="KW-0804">Transcription</keyword>
<dbReference type="PRINTS" id="PR00035">
    <property type="entry name" value="HTHGNTR"/>
</dbReference>
<evidence type="ECO:0000256" key="1">
    <source>
        <dbReference type="ARBA" id="ARBA00023015"/>
    </source>
</evidence>
<dbReference type="eggNOG" id="COG1802">
    <property type="taxonomic scope" value="Bacteria"/>
</dbReference>
<evidence type="ECO:0000256" key="2">
    <source>
        <dbReference type="ARBA" id="ARBA00023125"/>
    </source>
</evidence>
<feature type="domain" description="HTH gntR-type" evidence="4">
    <location>
        <begin position="16"/>
        <end position="83"/>
    </location>
</feature>
<evidence type="ECO:0000313" key="6">
    <source>
        <dbReference type="Proteomes" id="UP000028824"/>
    </source>
</evidence>
<dbReference type="AlphaFoldDB" id="A0A086XXX2"/>
<dbReference type="CDD" id="cd07377">
    <property type="entry name" value="WHTH_GntR"/>
    <property type="match status" value="1"/>
</dbReference>
<gene>
    <name evidence="5" type="ORF">CG50_01005</name>
</gene>